<sequence length="190" mass="21945">MAAFAAPNLEELFLCRELTLITPALLAASKDARQKWHGDELREGKLREGKKNKQGSLTTLVLAGQRYYDDIRVWTEKTDFAKLRTFKLYRDVPVEILRWFSEVRPFSEALEEVGIDFSYRCGIEASDAIQSFLDSLLALRRLRLLWIHKQSLQEAALRRHGDRLHTLLLDKTIQDITTLSNIRESCPNLS</sequence>
<organism evidence="1 2">
    <name type="scientific">Zasmidium cellare</name>
    <name type="common">Wine cellar mold</name>
    <name type="synonym">Racodium cellare</name>
    <dbReference type="NCBI Taxonomy" id="395010"/>
    <lineage>
        <taxon>Eukaryota</taxon>
        <taxon>Fungi</taxon>
        <taxon>Dikarya</taxon>
        <taxon>Ascomycota</taxon>
        <taxon>Pezizomycotina</taxon>
        <taxon>Dothideomycetes</taxon>
        <taxon>Dothideomycetidae</taxon>
        <taxon>Mycosphaerellales</taxon>
        <taxon>Mycosphaerellaceae</taxon>
        <taxon>Zasmidium</taxon>
    </lineage>
</organism>
<protein>
    <submittedName>
        <fullName evidence="1">Uncharacterized protein</fullName>
    </submittedName>
</protein>
<gene>
    <name evidence="1" type="ORF">PRZ48_011108</name>
</gene>
<reference evidence="1 2" key="1">
    <citation type="journal article" date="2023" name="G3 (Bethesda)">
        <title>A chromosome-level genome assembly of Zasmidium syzygii isolated from banana leaves.</title>
        <authorList>
            <person name="van Westerhoven A.C."/>
            <person name="Mehrabi R."/>
            <person name="Talebi R."/>
            <person name="Steentjes M.B.F."/>
            <person name="Corcolon B."/>
            <person name="Chong P.A."/>
            <person name="Kema G.H.J."/>
            <person name="Seidl M.F."/>
        </authorList>
    </citation>
    <scope>NUCLEOTIDE SEQUENCE [LARGE SCALE GENOMIC DNA]</scope>
    <source>
        <strain evidence="1 2">P124</strain>
    </source>
</reference>
<dbReference type="EMBL" id="JAXOVC010000008">
    <property type="protein sequence ID" value="KAK4498450.1"/>
    <property type="molecule type" value="Genomic_DNA"/>
</dbReference>
<proteinExistence type="predicted"/>
<evidence type="ECO:0000313" key="2">
    <source>
        <dbReference type="Proteomes" id="UP001305779"/>
    </source>
</evidence>
<dbReference type="Proteomes" id="UP001305779">
    <property type="component" value="Unassembled WGS sequence"/>
</dbReference>
<accession>A0ABR0EBC7</accession>
<name>A0ABR0EBC7_ZASCE</name>
<keyword evidence="2" id="KW-1185">Reference proteome</keyword>
<evidence type="ECO:0000313" key="1">
    <source>
        <dbReference type="EMBL" id="KAK4498450.1"/>
    </source>
</evidence>
<comment type="caution">
    <text evidence="1">The sequence shown here is derived from an EMBL/GenBank/DDBJ whole genome shotgun (WGS) entry which is preliminary data.</text>
</comment>